<dbReference type="InterPro" id="IPR051041">
    <property type="entry name" value="FMRFamide-related_np"/>
</dbReference>
<evidence type="ECO:0000256" key="6">
    <source>
        <dbReference type="SAM" id="MobiDB-lite"/>
    </source>
</evidence>
<reference evidence="8 9" key="1">
    <citation type="journal article" date="2021" name="BMC Biol.">
        <title>Horizontally acquired antibacterial genes associated with adaptive radiation of ladybird beetles.</title>
        <authorList>
            <person name="Li H.S."/>
            <person name="Tang X.F."/>
            <person name="Huang Y.H."/>
            <person name="Xu Z.Y."/>
            <person name="Chen M.L."/>
            <person name="Du X.Y."/>
            <person name="Qiu B.Y."/>
            <person name="Chen P.T."/>
            <person name="Zhang W."/>
            <person name="Slipinski A."/>
            <person name="Escalona H.E."/>
            <person name="Waterhouse R.M."/>
            <person name="Zwick A."/>
            <person name="Pang H."/>
        </authorList>
    </citation>
    <scope>NUCLEOTIDE SEQUENCE [LARGE SCALE GENOMIC DNA]</scope>
    <source>
        <strain evidence="8">SYSU2018</strain>
    </source>
</reference>
<name>A0ABD2MM67_9CUCU</name>
<gene>
    <name evidence="8" type="ORF">HHI36_011619</name>
</gene>
<feature type="compositionally biased region" description="Basic and acidic residues" evidence="6">
    <location>
        <begin position="63"/>
        <end position="72"/>
    </location>
</feature>
<dbReference type="Pfam" id="PF01581">
    <property type="entry name" value="FARP"/>
    <property type="match status" value="5"/>
</dbReference>
<accession>A0ABD2MM67</accession>
<evidence type="ECO:0000313" key="9">
    <source>
        <dbReference type="Proteomes" id="UP001516400"/>
    </source>
</evidence>
<keyword evidence="9" id="KW-1185">Reference proteome</keyword>
<keyword evidence="5" id="KW-0527">Neuropeptide</keyword>
<comment type="subcellular location">
    <subcellularLocation>
        <location evidence="1">Secreted</location>
    </subcellularLocation>
</comment>
<dbReference type="AlphaFoldDB" id="A0ABD2MM67"/>
<comment type="caution">
    <text evidence="8">The sequence shown here is derived from an EMBL/GenBank/DDBJ whole genome shotgun (WGS) entry which is preliminary data.</text>
</comment>
<evidence type="ECO:0000256" key="4">
    <source>
        <dbReference type="ARBA" id="ARBA00022815"/>
    </source>
</evidence>
<sequence length="214" mass="25440">MYISALLVAVLIQYTLGYNEENYPYSDNYETNMMYPDDYQDQDNDMDPIQKRGNSNFVRFGRSHPDEPDPRPTRGGKMLRNDYFVRFGRSKQDYLRFGRDPTHQRYTRSKGDYVRFGRSVPATSTAHRTRSKREATFEPENKRNSNFLRFGRNSNFLRFGRNKEDFALPNNQEIELTQEDIKALNKLRQFFEVPLLRLFTQLEPNGQDKCKNNM</sequence>
<evidence type="ECO:0000256" key="2">
    <source>
        <dbReference type="ARBA" id="ARBA00006356"/>
    </source>
</evidence>
<evidence type="ECO:0000256" key="5">
    <source>
        <dbReference type="ARBA" id="ARBA00023320"/>
    </source>
</evidence>
<evidence type="ECO:0000256" key="3">
    <source>
        <dbReference type="ARBA" id="ARBA00022525"/>
    </source>
</evidence>
<keyword evidence="7" id="KW-0732">Signal</keyword>
<organism evidence="8 9">
    <name type="scientific">Cryptolaemus montrouzieri</name>
    <dbReference type="NCBI Taxonomy" id="559131"/>
    <lineage>
        <taxon>Eukaryota</taxon>
        <taxon>Metazoa</taxon>
        <taxon>Ecdysozoa</taxon>
        <taxon>Arthropoda</taxon>
        <taxon>Hexapoda</taxon>
        <taxon>Insecta</taxon>
        <taxon>Pterygota</taxon>
        <taxon>Neoptera</taxon>
        <taxon>Endopterygota</taxon>
        <taxon>Coleoptera</taxon>
        <taxon>Polyphaga</taxon>
        <taxon>Cucujiformia</taxon>
        <taxon>Coccinelloidea</taxon>
        <taxon>Coccinellidae</taxon>
        <taxon>Scymninae</taxon>
        <taxon>Scymnini</taxon>
        <taxon>Cryptolaemus</taxon>
    </lineage>
</organism>
<dbReference type="InterPro" id="IPR002544">
    <property type="entry name" value="FMRFamid-related_peptide-like"/>
</dbReference>
<feature type="chain" id="PRO_5044836930" evidence="7">
    <location>
        <begin position="18"/>
        <end position="214"/>
    </location>
</feature>
<feature type="signal peptide" evidence="7">
    <location>
        <begin position="1"/>
        <end position="17"/>
    </location>
</feature>
<dbReference type="Proteomes" id="UP001516400">
    <property type="component" value="Unassembled WGS sequence"/>
</dbReference>
<evidence type="ECO:0000313" key="8">
    <source>
        <dbReference type="EMBL" id="KAL3267496.1"/>
    </source>
</evidence>
<dbReference type="PANTHER" id="PTHR20986">
    <property type="entry name" value="FMRFAMIDE-RELATED PEPTIDES"/>
    <property type="match status" value="1"/>
</dbReference>
<feature type="region of interest" description="Disordered" evidence="6">
    <location>
        <begin position="55"/>
        <end position="78"/>
    </location>
</feature>
<dbReference type="PANTHER" id="PTHR20986:SF24">
    <property type="entry name" value="FMRFAMIDE-LIKE NEUROPEPTIDES 1"/>
    <property type="match status" value="1"/>
</dbReference>
<protein>
    <submittedName>
        <fullName evidence="8">Uncharacterized protein</fullName>
    </submittedName>
</protein>
<evidence type="ECO:0000256" key="1">
    <source>
        <dbReference type="ARBA" id="ARBA00004613"/>
    </source>
</evidence>
<dbReference type="GO" id="GO:0007218">
    <property type="term" value="P:neuropeptide signaling pathway"/>
    <property type="evidence" value="ECO:0007669"/>
    <property type="project" value="UniProtKB-KW"/>
</dbReference>
<comment type="similarity">
    <text evidence="2">Belongs to the FARP (FMRFamide related peptide) family.</text>
</comment>
<dbReference type="EMBL" id="JABFTP020000001">
    <property type="protein sequence ID" value="KAL3267496.1"/>
    <property type="molecule type" value="Genomic_DNA"/>
</dbReference>
<proteinExistence type="inferred from homology"/>
<evidence type="ECO:0000256" key="7">
    <source>
        <dbReference type="SAM" id="SignalP"/>
    </source>
</evidence>
<dbReference type="GO" id="GO:0005576">
    <property type="term" value="C:extracellular region"/>
    <property type="evidence" value="ECO:0007669"/>
    <property type="project" value="UniProtKB-SubCell"/>
</dbReference>
<keyword evidence="4" id="KW-0027">Amidation</keyword>
<keyword evidence="3" id="KW-0964">Secreted</keyword>